<reference evidence="1" key="1">
    <citation type="submission" date="2022-11" db="EMBL/GenBank/DDBJ databases">
        <authorList>
            <person name="Graham C."/>
            <person name="Newman J.D."/>
        </authorList>
    </citation>
    <scope>NUCLEOTIDE SEQUENCE</scope>
    <source>
        <strain evidence="1">DSM 19486</strain>
    </source>
</reference>
<keyword evidence="2" id="KW-1185">Reference proteome</keyword>
<sequence length="187" mass="20949">MKNLIKSCLIFAICLGFGCSDGSQQKVTNAIDNTSDSISNKLSELNDTLKNVRDEIKSKIPKVEINVSKSVSIGLQWISFESEKGTAEITKKADNWFAIKGEQTNSQNEYLKINGRMKRLDANRVSFEGTIITYIKDNNGGVPCEKTGTQVFLKKGDRAYYRLQNMENCAGGRLLDYVDIYNLDEVL</sequence>
<protein>
    <recommendedName>
        <fullName evidence="3">Lipoprotein</fullName>
    </recommendedName>
</protein>
<dbReference type="EMBL" id="JAPJUH010000004">
    <property type="protein sequence ID" value="MCX3266210.1"/>
    <property type="molecule type" value="Genomic_DNA"/>
</dbReference>
<proteinExistence type="predicted"/>
<name>A0A9X3DFI7_9SPHI</name>
<dbReference type="Proteomes" id="UP001142592">
    <property type="component" value="Unassembled WGS sequence"/>
</dbReference>
<evidence type="ECO:0000313" key="1">
    <source>
        <dbReference type="EMBL" id="MCX3266210.1"/>
    </source>
</evidence>
<evidence type="ECO:0008006" key="3">
    <source>
        <dbReference type="Google" id="ProtNLM"/>
    </source>
</evidence>
<organism evidence="1 2">
    <name type="scientific">Pedobacter agri</name>
    <dbReference type="NCBI Taxonomy" id="454586"/>
    <lineage>
        <taxon>Bacteria</taxon>
        <taxon>Pseudomonadati</taxon>
        <taxon>Bacteroidota</taxon>
        <taxon>Sphingobacteriia</taxon>
        <taxon>Sphingobacteriales</taxon>
        <taxon>Sphingobacteriaceae</taxon>
        <taxon>Pedobacter</taxon>
    </lineage>
</organism>
<dbReference type="RefSeq" id="WP_157259027.1">
    <property type="nucleotide sequence ID" value="NZ_JAPJUH010000004.1"/>
</dbReference>
<comment type="caution">
    <text evidence="1">The sequence shown here is derived from an EMBL/GenBank/DDBJ whole genome shotgun (WGS) entry which is preliminary data.</text>
</comment>
<dbReference type="PROSITE" id="PS51257">
    <property type="entry name" value="PROKAR_LIPOPROTEIN"/>
    <property type="match status" value="1"/>
</dbReference>
<dbReference type="AlphaFoldDB" id="A0A9X3DFI7"/>
<gene>
    <name evidence="1" type="ORF">OQZ29_15740</name>
</gene>
<accession>A0A9X3DFI7</accession>
<evidence type="ECO:0000313" key="2">
    <source>
        <dbReference type="Proteomes" id="UP001142592"/>
    </source>
</evidence>